<feature type="domain" description="RING-type" evidence="7">
    <location>
        <begin position="508"/>
        <end position="543"/>
    </location>
</feature>
<dbReference type="PROSITE" id="PS50143">
    <property type="entry name" value="BIR_REPEAT_2"/>
    <property type="match status" value="3"/>
</dbReference>
<dbReference type="InterPro" id="IPR050784">
    <property type="entry name" value="IAP"/>
</dbReference>
<dbReference type="Proteomes" id="UP000494165">
    <property type="component" value="Unassembled WGS sequence"/>
</dbReference>
<dbReference type="PROSITE" id="PS50089">
    <property type="entry name" value="ZF_RING_2"/>
    <property type="match status" value="1"/>
</dbReference>
<gene>
    <name evidence="8" type="ORF">CLODIP_2_CD14948</name>
</gene>
<dbReference type="PANTHER" id="PTHR10044">
    <property type="entry name" value="INHIBITOR OF APOPTOSIS"/>
    <property type="match status" value="1"/>
</dbReference>
<keyword evidence="2" id="KW-0479">Metal-binding</keyword>
<dbReference type="InterPro" id="IPR001841">
    <property type="entry name" value="Znf_RING"/>
</dbReference>
<evidence type="ECO:0000256" key="2">
    <source>
        <dbReference type="ARBA" id="ARBA00022723"/>
    </source>
</evidence>
<dbReference type="GO" id="GO:0005737">
    <property type="term" value="C:cytoplasm"/>
    <property type="evidence" value="ECO:0007669"/>
    <property type="project" value="TreeGrafter"/>
</dbReference>
<dbReference type="PANTHER" id="PTHR10044:SF139">
    <property type="entry name" value="DEATH-ASSOCIATED INHIBITOR OF APOPTOSIS 2"/>
    <property type="match status" value="1"/>
</dbReference>
<dbReference type="OrthoDB" id="774873at2759"/>
<dbReference type="AlphaFoldDB" id="A0A8S1D5V3"/>
<evidence type="ECO:0000256" key="5">
    <source>
        <dbReference type="PROSITE-ProRule" id="PRU00175"/>
    </source>
</evidence>
<evidence type="ECO:0000256" key="3">
    <source>
        <dbReference type="ARBA" id="ARBA00022771"/>
    </source>
</evidence>
<sequence length="555" mass="61157">MSDEDSPSESTSDAQVSTPGPSSGCKKGPEMNYEKRRLETFQSWPANAAVDCAKIAKAGFYYTGNELEVQCFSCNRTLSNWEYNDQVMVKHRALNPECPFVINPLECGNVPILRRESSAGFSQAQVDYRIESERLASYRGWSSPHVTPEALARNGLYYLREGDKVACAFCSVQIYDWKAGDDPIREHRGFSPNCPLLMGYMVGNVPLDETGSGVLIDHGEDDANYEIVSTSSDDNNEEEGGDVYGIRNPPGHLIIHPFSGPDELSPGNMDNVELSNNPRYGAVAHRPPIHPNYQTVQARLASFTGWPRATPTPDALAAAGFFYQANSDSGMNDHASCFHCNGGLHNWDPTDDPWMEHARWFSLCPYINITKGQDYVKEMVRNKPPIVSVADLNLNPPPPPVNGGGQPENQHEESRNNAAEEQEQEENGQAERDNEAVVGAAATAAALEEEGARANDEYCETEAKNAENCEASHRDRDKEETREPPTKDAEEPKESEVDKSATSEAHLCKVCLDEDVGVVFLPCGHLVTCVQCAPNLSLCPVCRKEIKASVRTYFS</sequence>
<dbReference type="InterPro" id="IPR013083">
    <property type="entry name" value="Znf_RING/FYVE/PHD"/>
</dbReference>
<keyword evidence="9" id="KW-1185">Reference proteome</keyword>
<dbReference type="PROSITE" id="PS01282">
    <property type="entry name" value="BIR_REPEAT_1"/>
    <property type="match status" value="2"/>
</dbReference>
<evidence type="ECO:0000256" key="6">
    <source>
        <dbReference type="SAM" id="MobiDB-lite"/>
    </source>
</evidence>
<accession>A0A8S1D5V3</accession>
<comment type="caution">
    <text evidence="8">The sequence shown here is derived from an EMBL/GenBank/DDBJ whole genome shotgun (WGS) entry which is preliminary data.</text>
</comment>
<feature type="region of interest" description="Disordered" evidence="6">
    <location>
        <begin position="1"/>
        <end position="29"/>
    </location>
</feature>
<dbReference type="SMART" id="SM00238">
    <property type="entry name" value="BIR"/>
    <property type="match status" value="3"/>
</dbReference>
<feature type="region of interest" description="Disordered" evidence="6">
    <location>
        <begin position="388"/>
        <end position="435"/>
    </location>
</feature>
<dbReference type="Pfam" id="PF00653">
    <property type="entry name" value="BIR"/>
    <property type="match status" value="3"/>
</dbReference>
<dbReference type="SUPFAM" id="SSF57924">
    <property type="entry name" value="Inhibitor of apoptosis (IAP) repeat"/>
    <property type="match status" value="3"/>
</dbReference>
<dbReference type="GO" id="GO:0051726">
    <property type="term" value="P:regulation of cell cycle"/>
    <property type="evidence" value="ECO:0007669"/>
    <property type="project" value="TreeGrafter"/>
</dbReference>
<dbReference type="FunFam" id="1.10.1170.10:FF:000002">
    <property type="entry name" value="Baculoviral IAP repeat containing 7"/>
    <property type="match status" value="1"/>
</dbReference>
<reference evidence="8 9" key="1">
    <citation type="submission" date="2020-04" db="EMBL/GenBank/DDBJ databases">
        <authorList>
            <person name="Alioto T."/>
            <person name="Alioto T."/>
            <person name="Gomez Garrido J."/>
        </authorList>
    </citation>
    <scope>NUCLEOTIDE SEQUENCE [LARGE SCALE GENOMIC DNA]</scope>
</reference>
<dbReference type="Pfam" id="PF13920">
    <property type="entry name" value="zf-C3HC4_3"/>
    <property type="match status" value="1"/>
</dbReference>
<evidence type="ECO:0000313" key="9">
    <source>
        <dbReference type="Proteomes" id="UP000494165"/>
    </source>
</evidence>
<evidence type="ECO:0000256" key="4">
    <source>
        <dbReference type="ARBA" id="ARBA00022833"/>
    </source>
</evidence>
<keyword evidence="3 5" id="KW-0863">Zinc-finger</keyword>
<organism evidence="8 9">
    <name type="scientific">Cloeon dipterum</name>
    <dbReference type="NCBI Taxonomy" id="197152"/>
    <lineage>
        <taxon>Eukaryota</taxon>
        <taxon>Metazoa</taxon>
        <taxon>Ecdysozoa</taxon>
        <taxon>Arthropoda</taxon>
        <taxon>Hexapoda</taxon>
        <taxon>Insecta</taxon>
        <taxon>Pterygota</taxon>
        <taxon>Palaeoptera</taxon>
        <taxon>Ephemeroptera</taxon>
        <taxon>Pisciforma</taxon>
        <taxon>Baetidae</taxon>
        <taxon>Cloeon</taxon>
    </lineage>
</organism>
<comment type="similarity">
    <text evidence="1">Belongs to the IAP family.</text>
</comment>
<dbReference type="CDD" id="cd00022">
    <property type="entry name" value="BIR"/>
    <property type="match status" value="3"/>
</dbReference>
<name>A0A8S1D5V3_9INSE</name>
<dbReference type="GO" id="GO:0008270">
    <property type="term" value="F:zinc ion binding"/>
    <property type="evidence" value="ECO:0007669"/>
    <property type="project" value="UniProtKB-KW"/>
</dbReference>
<dbReference type="Gene3D" id="3.30.40.10">
    <property type="entry name" value="Zinc/RING finger domain, C3HC4 (zinc finger)"/>
    <property type="match status" value="1"/>
</dbReference>
<dbReference type="InterPro" id="IPR001370">
    <property type="entry name" value="BIR_rpt"/>
</dbReference>
<dbReference type="SMART" id="SM00184">
    <property type="entry name" value="RING"/>
    <property type="match status" value="1"/>
</dbReference>
<evidence type="ECO:0000256" key="1">
    <source>
        <dbReference type="ARBA" id="ARBA00006672"/>
    </source>
</evidence>
<dbReference type="GO" id="GO:0005634">
    <property type="term" value="C:nucleus"/>
    <property type="evidence" value="ECO:0007669"/>
    <property type="project" value="TreeGrafter"/>
</dbReference>
<feature type="region of interest" description="Disordered" evidence="6">
    <location>
        <begin position="463"/>
        <end position="499"/>
    </location>
</feature>
<keyword evidence="4" id="KW-0862">Zinc</keyword>
<proteinExistence type="inferred from homology"/>
<dbReference type="EMBL" id="CADEPI010000114">
    <property type="protein sequence ID" value="CAB3375575.1"/>
    <property type="molecule type" value="Genomic_DNA"/>
</dbReference>
<dbReference type="Gene3D" id="1.10.1170.10">
    <property type="entry name" value="Inhibitor Of Apoptosis Protein (2mihbC-IAP-1), Chain A"/>
    <property type="match status" value="3"/>
</dbReference>
<evidence type="ECO:0000313" key="8">
    <source>
        <dbReference type="EMBL" id="CAB3375575.1"/>
    </source>
</evidence>
<dbReference type="CDD" id="cd16713">
    <property type="entry name" value="RING-HC_BIRC2_3_7"/>
    <property type="match status" value="1"/>
</dbReference>
<evidence type="ECO:0000259" key="7">
    <source>
        <dbReference type="PROSITE" id="PS50089"/>
    </source>
</evidence>
<protein>
    <recommendedName>
        <fullName evidence="7">RING-type domain-containing protein</fullName>
    </recommendedName>
</protein>